<sequence>MKTRRSIIITALIFFMALFQAPLQAGSEPALQAALPSKGKQGKPFMPAPRGGRVVMVVVDRLGLSDLKHLPHLQKLQQQGALGLMNGNTAGALTPENTYATIGAGAHVTANGTAALGFNAREKLERGTAGEEFYRRTGMVVEPDALVQVGIVRIHKQNQQLPYPAIPGALGSALHKAGLKTAVLGNADVPQGLRRQALSIAMDEGGVVDYGNVGTAMLASDPSFPGGLRTDYEKLLHAFDRLPPEVSLAVLELGDLSRLDEMRGDVLDKVMDKQRRLTLERVDQFIGKLASRLDPHRDLLLIVSPTPGKGISGGSNYLTPIMAVGAGVTPGMLSSPTTKRAGVVMNTDIAPTVLHFLRIGVPGEMTGQPMRVTAPEKGQIGLLERMLNQLSLTYNIRPNIQKGYIFYQLILLLVSLYCIFWRRTRLGQVLEPFLLSVMVVPLVYLLLPLLPQPTAGVVVLEMVTLTVLITLLTVFMHRRWHLDPFIFLCFANGGMILLDAVLGGSLQKTAIMGYDPIVGARFYGIGNEYMGILIGSMIIGSTTLLTRLPHRRKPLLLFTGVLYLVTIYILAAPQLGTNVGGTIAATGALFTTFLLLTGRSLTIHNVIRIGLGLVAVLVAFMIYDLHRPPWLQSHIGRNTALVLQGGWPVVLDIIQRKSELNIKLVRYTIWSRIFLASLGSLVLLFHRPVGVMAAIRSKYPDLFRGFVGVTTASILALIFNDSGIVAAATTMVFGAPPMVYLVLKEIGEETPKM</sequence>
<dbReference type="SUPFAM" id="SSF53649">
    <property type="entry name" value="Alkaline phosphatase-like"/>
    <property type="match status" value="1"/>
</dbReference>
<gene>
    <name evidence="3" type="ORF">D7024_08870</name>
</gene>
<accession>A0A494X2J2</accession>
<feature type="signal peptide" evidence="2">
    <location>
        <begin position="1"/>
        <end position="25"/>
    </location>
</feature>
<dbReference type="OrthoDB" id="3199331at2"/>
<dbReference type="InterPro" id="IPR017850">
    <property type="entry name" value="Alkaline_phosphatase_core_sf"/>
</dbReference>
<proteinExistence type="predicted"/>
<feature type="transmembrane region" description="Helical" evidence="1">
    <location>
        <begin position="404"/>
        <end position="421"/>
    </location>
</feature>
<evidence type="ECO:0000313" key="3">
    <source>
        <dbReference type="EMBL" id="RKO67054.1"/>
    </source>
</evidence>
<feature type="transmembrane region" description="Helical" evidence="1">
    <location>
        <begin position="605"/>
        <end position="623"/>
    </location>
</feature>
<reference evidence="3 4" key="1">
    <citation type="submission" date="2018-10" db="EMBL/GenBank/DDBJ databases">
        <authorList>
            <person name="Grouzdev D.S."/>
            <person name="Krutkina M.S."/>
            <person name="Tourova T.P."/>
            <person name="Nazina T.N."/>
        </authorList>
    </citation>
    <scope>NUCLEOTIDE SEQUENCE [LARGE SCALE GENOMIC DNA]</scope>
    <source>
        <strain evidence="3 4">435</strain>
    </source>
</reference>
<feature type="transmembrane region" description="Helical" evidence="1">
    <location>
        <begin position="485"/>
        <end position="506"/>
    </location>
</feature>
<feature type="transmembrane region" description="Helical" evidence="1">
    <location>
        <begin position="529"/>
        <end position="548"/>
    </location>
</feature>
<evidence type="ECO:0000256" key="2">
    <source>
        <dbReference type="SAM" id="SignalP"/>
    </source>
</evidence>
<name>A0A494X2J2_9FIRM</name>
<keyword evidence="4" id="KW-1185">Reference proteome</keyword>
<feature type="transmembrane region" description="Helical" evidence="1">
    <location>
        <begin position="456"/>
        <end position="476"/>
    </location>
</feature>
<evidence type="ECO:0008006" key="5">
    <source>
        <dbReference type="Google" id="ProtNLM"/>
    </source>
</evidence>
<feature type="transmembrane region" description="Helical" evidence="1">
    <location>
        <begin position="669"/>
        <end position="690"/>
    </location>
</feature>
<dbReference type="AlphaFoldDB" id="A0A494X2J2"/>
<keyword evidence="2" id="KW-0732">Signal</keyword>
<dbReference type="EMBL" id="RBWE01000001">
    <property type="protein sequence ID" value="RKO67054.1"/>
    <property type="molecule type" value="Genomic_DNA"/>
</dbReference>
<feature type="transmembrane region" description="Helical" evidence="1">
    <location>
        <begin position="702"/>
        <end position="719"/>
    </location>
</feature>
<dbReference type="Gene3D" id="3.40.720.10">
    <property type="entry name" value="Alkaline Phosphatase, subunit A"/>
    <property type="match status" value="1"/>
</dbReference>
<keyword evidence="1" id="KW-0812">Transmembrane</keyword>
<protein>
    <recommendedName>
        <fullName evidence="5">Alkaline phosphatase family protein</fullName>
    </recommendedName>
</protein>
<keyword evidence="1" id="KW-1133">Transmembrane helix</keyword>
<feature type="transmembrane region" description="Helical" evidence="1">
    <location>
        <begin position="579"/>
        <end position="598"/>
    </location>
</feature>
<evidence type="ECO:0000313" key="4">
    <source>
        <dbReference type="Proteomes" id="UP000271256"/>
    </source>
</evidence>
<feature type="transmembrane region" description="Helical" evidence="1">
    <location>
        <begin position="433"/>
        <end position="450"/>
    </location>
</feature>
<dbReference type="Proteomes" id="UP000271256">
    <property type="component" value="Unassembled WGS sequence"/>
</dbReference>
<feature type="chain" id="PRO_5039016807" description="Alkaline phosphatase family protein" evidence="2">
    <location>
        <begin position="26"/>
        <end position="753"/>
    </location>
</feature>
<feature type="transmembrane region" description="Helical" evidence="1">
    <location>
        <begin position="725"/>
        <end position="743"/>
    </location>
</feature>
<organism evidence="3 4">
    <name type="scientific">Desulfofundulus salinus</name>
    <dbReference type="NCBI Taxonomy" id="2419843"/>
    <lineage>
        <taxon>Bacteria</taxon>
        <taxon>Bacillati</taxon>
        <taxon>Bacillota</taxon>
        <taxon>Clostridia</taxon>
        <taxon>Eubacteriales</taxon>
        <taxon>Peptococcaceae</taxon>
        <taxon>Desulfofundulus</taxon>
    </lineage>
</organism>
<feature type="transmembrane region" description="Helical" evidence="1">
    <location>
        <begin position="555"/>
        <end position="573"/>
    </location>
</feature>
<keyword evidence="1" id="KW-0472">Membrane</keyword>
<evidence type="ECO:0000256" key="1">
    <source>
        <dbReference type="SAM" id="Phobius"/>
    </source>
</evidence>
<comment type="caution">
    <text evidence="3">The sequence shown here is derived from an EMBL/GenBank/DDBJ whole genome shotgun (WGS) entry which is preliminary data.</text>
</comment>
<dbReference type="RefSeq" id="WP_121451468.1">
    <property type="nucleotide sequence ID" value="NZ_RBWE01000001.1"/>
</dbReference>